<sequence>MPIHSVARRASARPGEQHRAHFDTQWVWPSIAVISICGELDASNAPDLPICGQNARASGQLVLDMSGVEFFGACCFAGLHTLNVHCAGDNIDWVLIPSTAVARVVDICDPAHALPVSGDLPAALSKLRNHPRQLQLVNPGR</sequence>
<keyword evidence="2" id="KW-1185">Reference proteome</keyword>
<dbReference type="EMBL" id="VOMB01000012">
    <property type="protein sequence ID" value="MBU9763987.1"/>
    <property type="molecule type" value="Genomic_DNA"/>
</dbReference>
<gene>
    <name evidence="1" type="ORF">FR943_09045</name>
</gene>
<proteinExistence type="predicted"/>
<dbReference type="RefSeq" id="WP_217156089.1">
    <property type="nucleotide sequence ID" value="NZ_VOMB01000012.1"/>
</dbReference>
<dbReference type="Proteomes" id="UP000812982">
    <property type="component" value="Unassembled WGS sequence"/>
</dbReference>
<reference evidence="1 2" key="1">
    <citation type="journal article" date="2021" name="Sci. Rep.">
        <title>Phenotypic and genomic hallmarks of a novel, potentially pathogenic rapidly growing Mycobacterium species related to the Mycobacterium fortuitum complex.</title>
        <authorList>
            <person name="Gharbi R."/>
            <person name="Khanna V."/>
            <person name="Frigui W."/>
            <person name="Mhenni B."/>
            <person name="Brosch R."/>
            <person name="Mardassi H."/>
        </authorList>
    </citation>
    <scope>NUCLEOTIDE SEQUENCE [LARGE SCALE GENOMIC DNA]</scope>
    <source>
        <strain evidence="1 2">TNTM28</strain>
    </source>
</reference>
<comment type="caution">
    <text evidence="1">The sequence shown here is derived from an EMBL/GenBank/DDBJ whole genome shotgun (WGS) entry which is preliminary data.</text>
</comment>
<protein>
    <submittedName>
        <fullName evidence="1">STAS domain-containing protein</fullName>
    </submittedName>
</protein>
<evidence type="ECO:0000313" key="2">
    <source>
        <dbReference type="Proteomes" id="UP000812982"/>
    </source>
</evidence>
<accession>A0ABS6KK89</accession>
<organism evidence="1 2">
    <name type="scientific">[Mycobacterium] fortunisiensis</name>
    <dbReference type="NCBI Taxonomy" id="2600579"/>
    <lineage>
        <taxon>Bacteria</taxon>
        <taxon>Bacillati</taxon>
        <taxon>Actinomycetota</taxon>
        <taxon>Actinomycetes</taxon>
        <taxon>Mycobacteriales</taxon>
        <taxon>Mycobacteriaceae</taxon>
        <taxon>Mycolicibacterium</taxon>
    </lineage>
</organism>
<name>A0ABS6KK89_9MYCO</name>
<evidence type="ECO:0000313" key="1">
    <source>
        <dbReference type="EMBL" id="MBU9763987.1"/>
    </source>
</evidence>
<dbReference type="CDD" id="cd07043">
    <property type="entry name" value="STAS_anti-anti-sigma_factors"/>
    <property type="match status" value="1"/>
</dbReference>